<reference evidence="2 3" key="1">
    <citation type="journal article" date="2023" name="Plants (Basel)">
        <title>Bridging the Gap: Combining Genomics and Transcriptomics Approaches to Understand Stylosanthes scabra, an Orphan Legume from the Brazilian Caatinga.</title>
        <authorList>
            <person name="Ferreira-Neto J.R.C."/>
            <person name="da Silva M.D."/>
            <person name="Binneck E."/>
            <person name="de Melo N.F."/>
            <person name="da Silva R.H."/>
            <person name="de Melo A.L.T.M."/>
            <person name="Pandolfi V."/>
            <person name="Bustamante F.O."/>
            <person name="Brasileiro-Vidal A.C."/>
            <person name="Benko-Iseppon A.M."/>
        </authorList>
    </citation>
    <scope>NUCLEOTIDE SEQUENCE [LARGE SCALE GENOMIC DNA]</scope>
    <source>
        <tissue evidence="2">Leaves</tissue>
    </source>
</reference>
<protein>
    <submittedName>
        <fullName evidence="2">Uncharacterized protein</fullName>
    </submittedName>
</protein>
<dbReference type="EMBL" id="JASCZI010212550">
    <property type="protein sequence ID" value="MED6199753.1"/>
    <property type="molecule type" value="Genomic_DNA"/>
</dbReference>
<proteinExistence type="predicted"/>
<name>A0ABU6XSR6_9FABA</name>
<feature type="region of interest" description="Disordered" evidence="1">
    <location>
        <begin position="92"/>
        <end position="116"/>
    </location>
</feature>
<evidence type="ECO:0000256" key="1">
    <source>
        <dbReference type="SAM" id="MobiDB-lite"/>
    </source>
</evidence>
<gene>
    <name evidence="2" type="ORF">PIB30_078854</name>
</gene>
<accession>A0ABU6XSR6</accession>
<sequence length="155" mass="17823">MEGRLKFEETKPEMKIDTDPFEVNSSFVEPYCFGVNMAGFTSFEFNTSLGNFEENIRQVFPGIGEGLLDFLMQQKLKDRDVSLCPSSFRKERMKKELAHKEEQVRQRQGARRTESSNVMAVPPIQMQWVGGSSGARFPGYNDFPGHRNFRGENRV</sequence>
<organism evidence="2 3">
    <name type="scientific">Stylosanthes scabra</name>
    <dbReference type="NCBI Taxonomy" id="79078"/>
    <lineage>
        <taxon>Eukaryota</taxon>
        <taxon>Viridiplantae</taxon>
        <taxon>Streptophyta</taxon>
        <taxon>Embryophyta</taxon>
        <taxon>Tracheophyta</taxon>
        <taxon>Spermatophyta</taxon>
        <taxon>Magnoliopsida</taxon>
        <taxon>eudicotyledons</taxon>
        <taxon>Gunneridae</taxon>
        <taxon>Pentapetalae</taxon>
        <taxon>rosids</taxon>
        <taxon>fabids</taxon>
        <taxon>Fabales</taxon>
        <taxon>Fabaceae</taxon>
        <taxon>Papilionoideae</taxon>
        <taxon>50 kb inversion clade</taxon>
        <taxon>dalbergioids sensu lato</taxon>
        <taxon>Dalbergieae</taxon>
        <taxon>Pterocarpus clade</taxon>
        <taxon>Stylosanthes</taxon>
    </lineage>
</organism>
<keyword evidence="3" id="KW-1185">Reference proteome</keyword>
<evidence type="ECO:0000313" key="2">
    <source>
        <dbReference type="EMBL" id="MED6199753.1"/>
    </source>
</evidence>
<comment type="caution">
    <text evidence="2">The sequence shown here is derived from an EMBL/GenBank/DDBJ whole genome shotgun (WGS) entry which is preliminary data.</text>
</comment>
<feature type="compositionally biased region" description="Basic and acidic residues" evidence="1">
    <location>
        <begin position="92"/>
        <end position="105"/>
    </location>
</feature>
<dbReference type="Proteomes" id="UP001341840">
    <property type="component" value="Unassembled WGS sequence"/>
</dbReference>
<evidence type="ECO:0000313" key="3">
    <source>
        <dbReference type="Proteomes" id="UP001341840"/>
    </source>
</evidence>